<proteinExistence type="predicted"/>
<sequence length="163" mass="17061">MASARSAAEGKQRKSQCLRVPHRRRPGRVRTQRQRAPPPALSAPSYSPRPRPPPGPPAGPSLCTPPLPGRGRRLQRVEFAGGEQPGFCHYQRPSRSEHVARGPGQLSGSNASRTSPSPAGGPRLGFAEELARCSAPCGGNPARLAFPPQLPSPGLRGGCAGSS</sequence>
<organism evidence="1 2">
    <name type="scientific">Rangifer tarandus platyrhynchus</name>
    <name type="common">Svalbard reindeer</name>
    <dbReference type="NCBI Taxonomy" id="3082113"/>
    <lineage>
        <taxon>Eukaryota</taxon>
        <taxon>Metazoa</taxon>
        <taxon>Chordata</taxon>
        <taxon>Craniata</taxon>
        <taxon>Vertebrata</taxon>
        <taxon>Euteleostomi</taxon>
        <taxon>Mammalia</taxon>
        <taxon>Eutheria</taxon>
        <taxon>Laurasiatheria</taxon>
        <taxon>Artiodactyla</taxon>
        <taxon>Ruminantia</taxon>
        <taxon>Pecora</taxon>
        <taxon>Cervidae</taxon>
        <taxon>Odocoileinae</taxon>
        <taxon>Rangifer</taxon>
    </lineage>
</organism>
<dbReference type="EMBL" id="OX596085">
    <property type="protein sequence ID" value="CAM9335088.1"/>
    <property type="molecule type" value="Genomic_DNA"/>
</dbReference>
<evidence type="ECO:0000313" key="1">
    <source>
        <dbReference type="EMBL" id="CAM9335088.1"/>
    </source>
</evidence>
<reference evidence="1" key="2">
    <citation type="submission" date="2025-03" db="EMBL/GenBank/DDBJ databases">
        <authorList>
            <consortium name="ELIXIR-Norway"/>
            <consortium name="Elixir Norway"/>
        </authorList>
    </citation>
    <scope>NUCLEOTIDE SEQUENCE</scope>
</reference>
<dbReference type="Proteomes" id="UP001162501">
    <property type="component" value="Chromosome 1"/>
</dbReference>
<reference evidence="1" key="1">
    <citation type="submission" date="2023-05" db="EMBL/GenBank/DDBJ databases">
        <authorList>
            <consortium name="ELIXIR-Norway"/>
        </authorList>
    </citation>
    <scope>NUCLEOTIDE SEQUENCE</scope>
</reference>
<evidence type="ECO:0000313" key="2">
    <source>
        <dbReference type="Proteomes" id="UP001162501"/>
    </source>
</evidence>
<gene>
    <name evidence="1" type="ORF">MRATA1EN22A_LOCUS1120</name>
</gene>
<accession>A0AC59Y3N1</accession>
<name>A0AC59Y3N1_RANTA</name>
<protein>
    <submittedName>
        <fullName evidence="1">Uncharacterized protein</fullName>
    </submittedName>
</protein>